<accession>A0A5B7D8M1</accession>
<sequence length="109" mass="11451">MQCYLALLSQASRTAGQGHNKFGESTKTHQGLPARGAAAAGSHSPAAKCRGEDFLPAVSLAFTFCGVTSFFTLTRSPFLHASKSSRSGSFPEISFCEAKADLLEAIVPL</sequence>
<reference evidence="2 3" key="1">
    <citation type="submission" date="2019-05" db="EMBL/GenBank/DDBJ databases">
        <title>Another draft genome of Portunus trituberculatus and its Hox gene families provides insights of decapod evolution.</title>
        <authorList>
            <person name="Jeong J.-H."/>
            <person name="Song I."/>
            <person name="Kim S."/>
            <person name="Choi T."/>
            <person name="Kim D."/>
            <person name="Ryu S."/>
            <person name="Kim W."/>
        </authorList>
    </citation>
    <scope>NUCLEOTIDE SEQUENCE [LARGE SCALE GENOMIC DNA]</scope>
    <source>
        <tissue evidence="2">Muscle</tissue>
    </source>
</reference>
<dbReference type="AlphaFoldDB" id="A0A5B7D8M1"/>
<evidence type="ECO:0000256" key="1">
    <source>
        <dbReference type="SAM" id="MobiDB-lite"/>
    </source>
</evidence>
<evidence type="ECO:0000313" key="2">
    <source>
        <dbReference type="EMBL" id="MPC17670.1"/>
    </source>
</evidence>
<dbReference type="EMBL" id="VSRR010000611">
    <property type="protein sequence ID" value="MPC17670.1"/>
    <property type="molecule type" value="Genomic_DNA"/>
</dbReference>
<protein>
    <submittedName>
        <fullName evidence="2">Uncharacterized protein</fullName>
    </submittedName>
</protein>
<name>A0A5B7D8M1_PORTR</name>
<keyword evidence="3" id="KW-1185">Reference proteome</keyword>
<feature type="region of interest" description="Disordered" evidence="1">
    <location>
        <begin position="13"/>
        <end position="40"/>
    </location>
</feature>
<gene>
    <name evidence="2" type="ORF">E2C01_010535</name>
</gene>
<dbReference type="Proteomes" id="UP000324222">
    <property type="component" value="Unassembled WGS sequence"/>
</dbReference>
<evidence type="ECO:0000313" key="3">
    <source>
        <dbReference type="Proteomes" id="UP000324222"/>
    </source>
</evidence>
<proteinExistence type="predicted"/>
<comment type="caution">
    <text evidence="2">The sequence shown here is derived from an EMBL/GenBank/DDBJ whole genome shotgun (WGS) entry which is preliminary data.</text>
</comment>
<organism evidence="2 3">
    <name type="scientific">Portunus trituberculatus</name>
    <name type="common">Swimming crab</name>
    <name type="synonym">Neptunus trituberculatus</name>
    <dbReference type="NCBI Taxonomy" id="210409"/>
    <lineage>
        <taxon>Eukaryota</taxon>
        <taxon>Metazoa</taxon>
        <taxon>Ecdysozoa</taxon>
        <taxon>Arthropoda</taxon>
        <taxon>Crustacea</taxon>
        <taxon>Multicrustacea</taxon>
        <taxon>Malacostraca</taxon>
        <taxon>Eumalacostraca</taxon>
        <taxon>Eucarida</taxon>
        <taxon>Decapoda</taxon>
        <taxon>Pleocyemata</taxon>
        <taxon>Brachyura</taxon>
        <taxon>Eubrachyura</taxon>
        <taxon>Portunoidea</taxon>
        <taxon>Portunidae</taxon>
        <taxon>Portuninae</taxon>
        <taxon>Portunus</taxon>
    </lineage>
</organism>